<evidence type="ECO:0000256" key="3">
    <source>
        <dbReference type="ARBA" id="ARBA00023082"/>
    </source>
</evidence>
<dbReference type="PANTHER" id="PTHR43133">
    <property type="entry name" value="RNA POLYMERASE ECF-TYPE SIGMA FACTO"/>
    <property type="match status" value="1"/>
</dbReference>
<dbReference type="RefSeq" id="WP_317934503.1">
    <property type="nucleotide sequence ID" value="NZ_JAUBDH010000002.1"/>
</dbReference>
<evidence type="ECO:0000256" key="2">
    <source>
        <dbReference type="ARBA" id="ARBA00023015"/>
    </source>
</evidence>
<keyword evidence="4" id="KW-0804">Transcription</keyword>
<gene>
    <name evidence="7" type="ORF">QT716_03470</name>
</gene>
<evidence type="ECO:0000256" key="1">
    <source>
        <dbReference type="ARBA" id="ARBA00010641"/>
    </source>
</evidence>
<dbReference type="SUPFAM" id="SSF88659">
    <property type="entry name" value="Sigma3 and sigma4 domains of RNA polymerase sigma factors"/>
    <property type="match status" value="1"/>
</dbReference>
<dbReference type="InterPro" id="IPR013325">
    <property type="entry name" value="RNA_pol_sigma_r2"/>
</dbReference>
<comment type="similarity">
    <text evidence="1">Belongs to the sigma-70 factor family. ECF subfamily.</text>
</comment>
<reference evidence="7 8" key="1">
    <citation type="submission" date="2023-06" db="EMBL/GenBank/DDBJ databases">
        <title>Sporosarcina sp. nov., isolated from Korean traditional fermented seafood 'Jeotgal'.</title>
        <authorList>
            <person name="Yang A.-I."/>
            <person name="Shin N.-R."/>
        </authorList>
    </citation>
    <scope>NUCLEOTIDE SEQUENCE [LARGE SCALE GENOMIC DNA]</scope>
    <source>
        <strain evidence="7 8">KCTC3840</strain>
    </source>
</reference>
<dbReference type="InterPro" id="IPR013324">
    <property type="entry name" value="RNA_pol_sigma_r3/r4-like"/>
</dbReference>
<evidence type="ECO:0000313" key="7">
    <source>
        <dbReference type="EMBL" id="MDW0109107.1"/>
    </source>
</evidence>
<dbReference type="InterPro" id="IPR014284">
    <property type="entry name" value="RNA_pol_sigma-70_dom"/>
</dbReference>
<evidence type="ECO:0000259" key="6">
    <source>
        <dbReference type="Pfam" id="PF08281"/>
    </source>
</evidence>
<evidence type="ECO:0000259" key="5">
    <source>
        <dbReference type="Pfam" id="PF04542"/>
    </source>
</evidence>
<dbReference type="InterPro" id="IPR007627">
    <property type="entry name" value="RNA_pol_sigma70_r2"/>
</dbReference>
<evidence type="ECO:0000313" key="8">
    <source>
        <dbReference type="Proteomes" id="UP001280629"/>
    </source>
</evidence>
<proteinExistence type="inferred from homology"/>
<dbReference type="SUPFAM" id="SSF88946">
    <property type="entry name" value="Sigma2 domain of RNA polymerase sigma factors"/>
    <property type="match status" value="1"/>
</dbReference>
<dbReference type="NCBIfam" id="TIGR02937">
    <property type="entry name" value="sigma70-ECF"/>
    <property type="match status" value="1"/>
</dbReference>
<protein>
    <submittedName>
        <fullName evidence="7">Sigma-70 family RNA polymerase sigma factor</fullName>
    </submittedName>
</protein>
<dbReference type="InterPro" id="IPR039425">
    <property type="entry name" value="RNA_pol_sigma-70-like"/>
</dbReference>
<keyword evidence="3" id="KW-0731">Sigma factor</keyword>
<comment type="caution">
    <text evidence="7">The sequence shown here is derived from an EMBL/GenBank/DDBJ whole genome shotgun (WGS) entry which is preliminary data.</text>
</comment>
<dbReference type="InterPro" id="IPR013249">
    <property type="entry name" value="RNA_pol_sigma70_r4_t2"/>
</dbReference>
<dbReference type="Gene3D" id="1.10.10.10">
    <property type="entry name" value="Winged helix-like DNA-binding domain superfamily/Winged helix DNA-binding domain"/>
    <property type="match status" value="1"/>
</dbReference>
<dbReference type="EMBL" id="JAUBDH010000002">
    <property type="protein sequence ID" value="MDW0109107.1"/>
    <property type="molecule type" value="Genomic_DNA"/>
</dbReference>
<dbReference type="InterPro" id="IPR036388">
    <property type="entry name" value="WH-like_DNA-bd_sf"/>
</dbReference>
<name>A0ABU4FWM1_9BACL</name>
<organism evidence="7 8">
    <name type="scientific">Sporosarcina aquimarina</name>
    <dbReference type="NCBI Taxonomy" id="114975"/>
    <lineage>
        <taxon>Bacteria</taxon>
        <taxon>Bacillati</taxon>
        <taxon>Bacillota</taxon>
        <taxon>Bacilli</taxon>
        <taxon>Bacillales</taxon>
        <taxon>Caryophanaceae</taxon>
        <taxon>Sporosarcina</taxon>
    </lineage>
</organism>
<dbReference type="PANTHER" id="PTHR43133:SF60">
    <property type="entry name" value="RNA POLYMERASE SIGMA FACTOR SIGV"/>
    <property type="match status" value="1"/>
</dbReference>
<evidence type="ECO:0000256" key="4">
    <source>
        <dbReference type="ARBA" id="ARBA00023163"/>
    </source>
</evidence>
<dbReference type="Pfam" id="PF04542">
    <property type="entry name" value="Sigma70_r2"/>
    <property type="match status" value="1"/>
</dbReference>
<keyword evidence="2" id="KW-0805">Transcription regulation</keyword>
<dbReference type="Gene3D" id="1.10.1740.10">
    <property type="match status" value="1"/>
</dbReference>
<dbReference type="Pfam" id="PF08281">
    <property type="entry name" value="Sigma70_r4_2"/>
    <property type="match status" value="1"/>
</dbReference>
<feature type="domain" description="RNA polymerase sigma-70 region 2" evidence="5">
    <location>
        <begin position="9"/>
        <end position="74"/>
    </location>
</feature>
<sequence>MEDSIFHHLYEKYHQDVFNFLIYLTKNRQIAEDLSHEVYIKAIRAYSSFEGRSSEKTWLFAIAKNVSIDYFRKTTVRSKYDASFFDWDREQLKATEASPEQKTLNKNEMQTIIELLDHCTLDQQHVIIMRFFNDLSIADTAEILGWSDGKVKTTQHRALKNLRSKIEVADMERREPSGPKR</sequence>
<feature type="domain" description="RNA polymerase sigma factor 70 region 4 type 2" evidence="6">
    <location>
        <begin position="112"/>
        <end position="162"/>
    </location>
</feature>
<keyword evidence="8" id="KW-1185">Reference proteome</keyword>
<dbReference type="Proteomes" id="UP001280629">
    <property type="component" value="Unassembled WGS sequence"/>
</dbReference>
<accession>A0ABU4FWM1</accession>
<dbReference type="CDD" id="cd06171">
    <property type="entry name" value="Sigma70_r4"/>
    <property type="match status" value="1"/>
</dbReference>